<dbReference type="AlphaFoldDB" id="A0A059E0T7"/>
<feature type="domain" description="PIN" evidence="1">
    <location>
        <begin position="8"/>
        <end position="121"/>
    </location>
</feature>
<dbReference type="SUPFAM" id="SSF88723">
    <property type="entry name" value="PIN domain-like"/>
    <property type="match status" value="1"/>
</dbReference>
<comment type="caution">
    <text evidence="2">The sequence shown here is derived from an EMBL/GenBank/DDBJ whole genome shotgun (WGS) entry which is preliminary data.</text>
</comment>
<evidence type="ECO:0000313" key="2">
    <source>
        <dbReference type="EMBL" id="KCZ60513.1"/>
    </source>
</evidence>
<protein>
    <recommendedName>
        <fullName evidence="1">PIN domain-containing protein</fullName>
    </recommendedName>
</protein>
<keyword evidence="3" id="KW-1185">Reference proteome</keyword>
<dbReference type="NCBIfam" id="TIGR00305">
    <property type="entry name" value="putative toxin-antitoxin system toxin component, PIN family"/>
    <property type="match status" value="1"/>
</dbReference>
<reference evidence="2 3" key="1">
    <citation type="journal article" date="2014" name="Antonie Van Leeuwenhoek">
        <title>Hyphomonas beringensis sp. nov. and Hyphomonas chukchiensis sp. nov., isolated from surface seawater of the Bering Sea and Chukchi Sea.</title>
        <authorList>
            <person name="Li C."/>
            <person name="Lai Q."/>
            <person name="Li G."/>
            <person name="Dong C."/>
            <person name="Wang J."/>
            <person name="Liao Y."/>
            <person name="Shao Z."/>
        </authorList>
    </citation>
    <scope>NUCLEOTIDE SEQUENCE [LARGE SCALE GENOMIC DNA]</scope>
    <source>
        <strain evidence="2 3">22II1-22F38</strain>
    </source>
</reference>
<gene>
    <name evidence="2" type="ORF">HY36_05910</name>
</gene>
<evidence type="ECO:0000313" key="3">
    <source>
        <dbReference type="Proteomes" id="UP000024547"/>
    </source>
</evidence>
<name>A0A059E0T7_9PROT</name>
<sequence length="148" mass="16418">MPSIFMDRVVIDANIFVPARMNARGAPRAVLRLALERQIVPVFGNALLREYEDVLSRDRLFASAPATRGDIDTLLDALLSVSEWRSIYYLWRPNLPDEGDNHLIELAVAANAEAIITANTKDFARADLVFEGLNVVTAGGYLETRSQS</sequence>
<dbReference type="PATRIC" id="fig|1280948.3.peg.2235"/>
<dbReference type="EMBL" id="AWFH01000023">
    <property type="protein sequence ID" value="KCZ60513.1"/>
    <property type="molecule type" value="Genomic_DNA"/>
</dbReference>
<dbReference type="PANTHER" id="PTHR34610">
    <property type="entry name" value="SSL7007 PROTEIN"/>
    <property type="match status" value="1"/>
</dbReference>
<evidence type="ECO:0000259" key="1">
    <source>
        <dbReference type="Pfam" id="PF13470"/>
    </source>
</evidence>
<dbReference type="Pfam" id="PF13470">
    <property type="entry name" value="PIN_3"/>
    <property type="match status" value="1"/>
</dbReference>
<dbReference type="InterPro" id="IPR002716">
    <property type="entry name" value="PIN_dom"/>
</dbReference>
<dbReference type="Proteomes" id="UP000024547">
    <property type="component" value="Unassembled WGS sequence"/>
</dbReference>
<organism evidence="2 3">
    <name type="scientific">Hyphomonas atlantica</name>
    <dbReference type="NCBI Taxonomy" id="1280948"/>
    <lineage>
        <taxon>Bacteria</taxon>
        <taxon>Pseudomonadati</taxon>
        <taxon>Pseudomonadota</taxon>
        <taxon>Alphaproteobacteria</taxon>
        <taxon>Hyphomonadales</taxon>
        <taxon>Hyphomonadaceae</taxon>
        <taxon>Hyphomonas</taxon>
    </lineage>
</organism>
<dbReference type="STRING" id="1280948.HY36_05910"/>
<dbReference type="PANTHER" id="PTHR34610:SF3">
    <property type="entry name" value="SSL7007 PROTEIN"/>
    <property type="match status" value="1"/>
</dbReference>
<dbReference type="InterPro" id="IPR002850">
    <property type="entry name" value="PIN_toxin-like"/>
</dbReference>
<accession>A0A059E0T7</accession>
<dbReference type="InterPro" id="IPR029060">
    <property type="entry name" value="PIN-like_dom_sf"/>
</dbReference>
<proteinExistence type="predicted"/>
<dbReference type="eggNOG" id="COG1569">
    <property type="taxonomic scope" value="Bacteria"/>
</dbReference>